<dbReference type="RefSeq" id="WP_197999528.1">
    <property type="nucleotide sequence ID" value="NZ_CP036347.1"/>
</dbReference>
<dbReference type="EMBL" id="CP036347">
    <property type="protein sequence ID" value="QDU05711.1"/>
    <property type="molecule type" value="Genomic_DNA"/>
</dbReference>
<feature type="signal peptide" evidence="1">
    <location>
        <begin position="1"/>
        <end position="33"/>
    </location>
</feature>
<sequence length="270" mass="30122" precursor="true">MKPFVNLTPQALRRQMLLTVCLLALLFPTDVAAQDDNAVPLHRYEVRGLKIDVEKPLWVVVTGAGMDKVNVKIRSSSEKQDLLKGRDIFNNYTDYKMAGFNQTNFRVLQAESIPPQITTQPVDLQISATDPKGAPARIDQVGTSNNSGEFLKALTSGKLGRDQVIAIPRRCYADKADAILTNVYTEHPACALLKIYNEEGKPVPSKQGSRFLRLRPDVIPWKEHKQVSSGIYQARVLLWYAGTAGECNMKSTDSDPDFVLYSEFQILTPP</sequence>
<dbReference type="Proteomes" id="UP000320722">
    <property type="component" value="Chromosome"/>
</dbReference>
<feature type="chain" id="PRO_5021921394" evidence="1">
    <location>
        <begin position="34"/>
        <end position="270"/>
    </location>
</feature>
<proteinExistence type="predicted"/>
<name>A0A517WKC5_9PLAN</name>
<protein>
    <submittedName>
        <fullName evidence="2">Uncharacterized protein</fullName>
    </submittedName>
</protein>
<evidence type="ECO:0000313" key="2">
    <source>
        <dbReference type="EMBL" id="QDU05711.1"/>
    </source>
</evidence>
<reference evidence="2 3" key="1">
    <citation type="submission" date="2019-02" db="EMBL/GenBank/DDBJ databases">
        <title>Deep-cultivation of Planctomycetes and their phenomic and genomic characterization uncovers novel biology.</title>
        <authorList>
            <person name="Wiegand S."/>
            <person name="Jogler M."/>
            <person name="Boedeker C."/>
            <person name="Pinto D."/>
            <person name="Vollmers J."/>
            <person name="Rivas-Marin E."/>
            <person name="Kohn T."/>
            <person name="Peeters S.H."/>
            <person name="Heuer A."/>
            <person name="Rast P."/>
            <person name="Oberbeckmann S."/>
            <person name="Bunk B."/>
            <person name="Jeske O."/>
            <person name="Meyerdierks A."/>
            <person name="Storesund J.E."/>
            <person name="Kallscheuer N."/>
            <person name="Luecker S."/>
            <person name="Lage O.M."/>
            <person name="Pohl T."/>
            <person name="Merkel B.J."/>
            <person name="Hornburger P."/>
            <person name="Mueller R.-W."/>
            <person name="Bruemmer F."/>
            <person name="Labrenz M."/>
            <person name="Spormann A.M."/>
            <person name="Op den Camp H."/>
            <person name="Overmann J."/>
            <person name="Amann R."/>
            <person name="Jetten M.S.M."/>
            <person name="Mascher T."/>
            <person name="Medema M.H."/>
            <person name="Devos D.P."/>
            <person name="Kaster A.-K."/>
            <person name="Ovreas L."/>
            <person name="Rohde M."/>
            <person name="Galperin M.Y."/>
            <person name="Jogler C."/>
        </authorList>
    </citation>
    <scope>NUCLEOTIDE SEQUENCE [LARGE SCALE GENOMIC DNA]</scope>
    <source>
        <strain evidence="2 3">V6</strain>
    </source>
</reference>
<evidence type="ECO:0000313" key="3">
    <source>
        <dbReference type="Proteomes" id="UP000320722"/>
    </source>
</evidence>
<keyword evidence="1" id="KW-0732">Signal</keyword>
<dbReference type="AlphaFoldDB" id="A0A517WKC5"/>
<organism evidence="2 3">
    <name type="scientific">Gimesia chilikensis</name>
    <dbReference type="NCBI Taxonomy" id="2605989"/>
    <lineage>
        <taxon>Bacteria</taxon>
        <taxon>Pseudomonadati</taxon>
        <taxon>Planctomycetota</taxon>
        <taxon>Planctomycetia</taxon>
        <taxon>Planctomycetales</taxon>
        <taxon>Planctomycetaceae</taxon>
        <taxon>Gimesia</taxon>
    </lineage>
</organism>
<accession>A0A517WKC5</accession>
<evidence type="ECO:0000256" key="1">
    <source>
        <dbReference type="SAM" id="SignalP"/>
    </source>
</evidence>
<gene>
    <name evidence="2" type="ORF">V6x_54520</name>
</gene>